<name>A0ABM6Q1N0_9FLAO</name>
<gene>
    <name evidence="1" type="ORF">BTO15_13655</name>
</gene>
<sequence>MINLKEVLNTFTREQQQDFLSYLDKKNKRKDAKNCQLVNLLLEDNLSSTEISEKLYGKQNKVALHALRKRLFQSLIDFTANTSMKEENSIDILLIKNILSARYFLKKGQLKVGYQILDKTIVTANEYQLFAILNEVYHTKIQYAHLNPDINLEKLIADFKENQNKLILEDQLNIAYAKIRTSLANYRQNKSNIDIKKLIDLVLKEQDIAINDSLSFKSLYQIIKITSISSAQKFDYYNIDEFIIETYQIIQNHTSKDKQLNYHLEVLYLIANVLFRNKKFEESEHYLKLMLFYMNAENKKYYNDFIQKYDLLHALNLNYTNKQVKAISLLAPYIDKKNTTIVSQLDFSLSLIVFYYQHKSLEKAQKIVSKFYHTDKWYIEKAGIIWTIKKNLIEILLQIDLGNIDLVDSRLKSFKRNYFSKLLDMNQEKVITYLKLVEIYYKNPEVATTIAFKEKVQTSFDWLDTKKEDIFMMSFFAWLKAKMTKQDMYLVTLDLIINK</sequence>
<organism evidence="1 2">
    <name type="scientific">Polaribacter sejongensis</name>
    <dbReference type="NCBI Taxonomy" id="985043"/>
    <lineage>
        <taxon>Bacteria</taxon>
        <taxon>Pseudomonadati</taxon>
        <taxon>Bacteroidota</taxon>
        <taxon>Flavobacteriia</taxon>
        <taxon>Flavobacteriales</taxon>
        <taxon>Flavobacteriaceae</taxon>
    </lineage>
</organism>
<reference evidence="1 2" key="1">
    <citation type="submission" date="2017-02" db="EMBL/GenBank/DDBJ databases">
        <title>Trade-off between light-utilization and light-protection in marine flavobacteria.</title>
        <authorList>
            <person name="Kumagai Y."/>
            <person name="Yoshizawa S."/>
            <person name="Kogure K."/>
            <person name="Iwasaki W."/>
        </authorList>
    </citation>
    <scope>NUCLEOTIDE SEQUENCE [LARGE SCALE GENOMIC DNA]</scope>
    <source>
        <strain evidence="1 2">KCTC 23670</strain>
    </source>
</reference>
<proteinExistence type="predicted"/>
<dbReference type="Proteomes" id="UP000232721">
    <property type="component" value="Chromosome"/>
</dbReference>
<dbReference type="RefSeq" id="WP_208889200.1">
    <property type="nucleotide sequence ID" value="NZ_CP019336.1"/>
</dbReference>
<dbReference type="EMBL" id="CP019336">
    <property type="protein sequence ID" value="AUC23074.1"/>
    <property type="molecule type" value="Genomic_DNA"/>
</dbReference>
<keyword evidence="2" id="KW-1185">Reference proteome</keyword>
<protein>
    <submittedName>
        <fullName evidence="1">Uncharacterized protein</fullName>
    </submittedName>
</protein>
<evidence type="ECO:0000313" key="1">
    <source>
        <dbReference type="EMBL" id="AUC23074.1"/>
    </source>
</evidence>
<evidence type="ECO:0000313" key="2">
    <source>
        <dbReference type="Proteomes" id="UP000232721"/>
    </source>
</evidence>
<accession>A0ABM6Q1N0</accession>